<evidence type="ECO:0000313" key="4">
    <source>
        <dbReference type="Ensembl" id="ENSCINP00000004052.3"/>
    </source>
</evidence>
<dbReference type="AlphaFoldDB" id="F6WTA5"/>
<feature type="domain" description="P-type" evidence="3">
    <location>
        <begin position="54"/>
        <end position="98"/>
    </location>
</feature>
<dbReference type="Ensembl" id="ENSCINT00000004052.3">
    <property type="protein sequence ID" value="ENSCINP00000004052.3"/>
    <property type="gene ID" value="ENSCING00000002004.3"/>
</dbReference>
<dbReference type="EMBL" id="EAAA01002762">
    <property type="status" value="NOT_ANNOTATED_CDS"/>
    <property type="molecule type" value="Genomic_DNA"/>
</dbReference>
<evidence type="ECO:0000259" key="3">
    <source>
        <dbReference type="PROSITE" id="PS51448"/>
    </source>
</evidence>
<feature type="domain" description="P-type" evidence="3">
    <location>
        <begin position="1"/>
        <end position="35"/>
    </location>
</feature>
<feature type="disulfide bond" evidence="2">
    <location>
        <begin position="77"/>
        <end position="94"/>
    </location>
</feature>
<proteinExistence type="predicted"/>
<reference evidence="4" key="2">
    <citation type="journal article" date="2008" name="Genome Biol.">
        <title>Improved genome assembly and evidence-based global gene model set for the chordate Ciona intestinalis: new insight into intron and operon populations.</title>
        <authorList>
            <person name="Satou Y."/>
            <person name="Mineta K."/>
            <person name="Ogasawara M."/>
            <person name="Sasakura Y."/>
            <person name="Shoguchi E."/>
            <person name="Ueno K."/>
            <person name="Yamada L."/>
            <person name="Matsumoto J."/>
            <person name="Wasserscheid J."/>
            <person name="Dewar K."/>
            <person name="Wiley G.B."/>
            <person name="Macmil S.L."/>
            <person name="Roe B.A."/>
            <person name="Zeller R.W."/>
            <person name="Hastings K.E."/>
            <person name="Lemaire P."/>
            <person name="Lindquist E."/>
            <person name="Endo T."/>
            <person name="Hotta K."/>
            <person name="Inaba K."/>
        </authorList>
    </citation>
    <scope>NUCLEOTIDE SEQUENCE [LARGE SCALE GENOMIC DNA]</scope>
    <source>
        <strain evidence="4">wild type</strain>
    </source>
</reference>
<keyword evidence="5" id="KW-1185">Reference proteome</keyword>
<dbReference type="InParanoid" id="F6WTA5"/>
<evidence type="ECO:0000256" key="1">
    <source>
        <dbReference type="ARBA" id="ARBA00023157"/>
    </source>
</evidence>
<comment type="caution">
    <text evidence="2">Lacks conserved residue(s) required for the propagation of feature annotation.</text>
</comment>
<reference evidence="4" key="3">
    <citation type="submission" date="2025-08" db="UniProtKB">
        <authorList>
            <consortium name="Ensembl"/>
        </authorList>
    </citation>
    <scope>IDENTIFICATION</scope>
</reference>
<dbReference type="InterPro" id="IPR044913">
    <property type="entry name" value="P_trefoil_dom_sf"/>
</dbReference>
<dbReference type="Gene3D" id="4.10.110.10">
    <property type="entry name" value="Spasmolytic Protein, domain 1"/>
    <property type="match status" value="2"/>
</dbReference>
<evidence type="ECO:0000313" key="5">
    <source>
        <dbReference type="Proteomes" id="UP000008144"/>
    </source>
</evidence>
<evidence type="ECO:0000256" key="2">
    <source>
        <dbReference type="PROSITE-ProRule" id="PRU00779"/>
    </source>
</evidence>
<name>F6WTA5_CIOIN</name>
<dbReference type="SUPFAM" id="SSF57492">
    <property type="entry name" value="Trefoil"/>
    <property type="match status" value="2"/>
</dbReference>
<dbReference type="Proteomes" id="UP000008144">
    <property type="component" value="Chromosome 8"/>
</dbReference>
<accession>F6WTA5</accession>
<keyword evidence="1 2" id="KW-1015">Disulfide bond</keyword>
<sequence length="98" mass="11538">MQCDVVRDVTPYRCMLAGCCYDDDTYGAPACFKRKVYAVAYPGMYMLFSRWLMNSCRRVNPDYRNPCGNKRCDEDQCLRWRCCWLPIALEGPQCYYPS</sequence>
<feature type="disulfide bond" evidence="2">
    <location>
        <begin position="67"/>
        <end position="82"/>
    </location>
</feature>
<dbReference type="Pfam" id="PF00088">
    <property type="entry name" value="Trefoil"/>
    <property type="match status" value="2"/>
</dbReference>
<dbReference type="PROSITE" id="PS51448">
    <property type="entry name" value="P_TREFOIL_2"/>
    <property type="match status" value="2"/>
</dbReference>
<dbReference type="InterPro" id="IPR000519">
    <property type="entry name" value="P_trefoil_dom"/>
</dbReference>
<reference evidence="4" key="4">
    <citation type="submission" date="2025-09" db="UniProtKB">
        <authorList>
            <consortium name="Ensembl"/>
        </authorList>
    </citation>
    <scope>IDENTIFICATION</scope>
</reference>
<reference evidence="5" key="1">
    <citation type="journal article" date="2002" name="Science">
        <title>The draft genome of Ciona intestinalis: insights into chordate and vertebrate origins.</title>
        <authorList>
            <person name="Dehal P."/>
            <person name="Satou Y."/>
            <person name="Campbell R.K."/>
            <person name="Chapman J."/>
            <person name="Degnan B."/>
            <person name="De Tomaso A."/>
            <person name="Davidson B."/>
            <person name="Di Gregorio A."/>
            <person name="Gelpke M."/>
            <person name="Goodstein D.M."/>
            <person name="Harafuji N."/>
            <person name="Hastings K.E."/>
            <person name="Ho I."/>
            <person name="Hotta K."/>
            <person name="Huang W."/>
            <person name="Kawashima T."/>
            <person name="Lemaire P."/>
            <person name="Martinez D."/>
            <person name="Meinertzhagen I.A."/>
            <person name="Necula S."/>
            <person name="Nonaka M."/>
            <person name="Putnam N."/>
            <person name="Rash S."/>
            <person name="Saiga H."/>
            <person name="Satake M."/>
            <person name="Terry A."/>
            <person name="Yamada L."/>
            <person name="Wang H.G."/>
            <person name="Awazu S."/>
            <person name="Azumi K."/>
            <person name="Boore J."/>
            <person name="Branno M."/>
            <person name="Chin-Bow S."/>
            <person name="DeSantis R."/>
            <person name="Doyle S."/>
            <person name="Francino P."/>
            <person name="Keys D.N."/>
            <person name="Haga S."/>
            <person name="Hayashi H."/>
            <person name="Hino K."/>
            <person name="Imai K.S."/>
            <person name="Inaba K."/>
            <person name="Kano S."/>
            <person name="Kobayashi K."/>
            <person name="Kobayashi M."/>
            <person name="Lee B.I."/>
            <person name="Makabe K.W."/>
            <person name="Manohar C."/>
            <person name="Matassi G."/>
            <person name="Medina M."/>
            <person name="Mochizuki Y."/>
            <person name="Mount S."/>
            <person name="Morishita T."/>
            <person name="Miura S."/>
            <person name="Nakayama A."/>
            <person name="Nishizaka S."/>
            <person name="Nomoto H."/>
            <person name="Ohta F."/>
            <person name="Oishi K."/>
            <person name="Rigoutsos I."/>
            <person name="Sano M."/>
            <person name="Sasaki A."/>
            <person name="Sasakura Y."/>
            <person name="Shoguchi E."/>
            <person name="Shin-i T."/>
            <person name="Spagnuolo A."/>
            <person name="Stainier D."/>
            <person name="Suzuki M.M."/>
            <person name="Tassy O."/>
            <person name="Takatori N."/>
            <person name="Tokuoka M."/>
            <person name="Yagi K."/>
            <person name="Yoshizaki F."/>
            <person name="Wada S."/>
            <person name="Zhang C."/>
            <person name="Hyatt P.D."/>
            <person name="Larimer F."/>
            <person name="Detter C."/>
            <person name="Doggett N."/>
            <person name="Glavina T."/>
            <person name="Hawkins T."/>
            <person name="Richardson P."/>
            <person name="Lucas S."/>
            <person name="Kohara Y."/>
            <person name="Levine M."/>
            <person name="Satoh N."/>
            <person name="Rokhsar D.S."/>
        </authorList>
    </citation>
    <scope>NUCLEOTIDE SEQUENCE [LARGE SCALE GENOMIC DNA]</scope>
</reference>
<protein>
    <recommendedName>
        <fullName evidence="3">P-type domain-containing protein</fullName>
    </recommendedName>
</protein>
<dbReference type="HOGENOM" id="CLU_2333014_0_0_1"/>
<feature type="disulfide bond" evidence="2">
    <location>
        <begin position="14"/>
        <end position="31"/>
    </location>
</feature>
<organism evidence="4 5">
    <name type="scientific">Ciona intestinalis</name>
    <name type="common">Transparent sea squirt</name>
    <name type="synonym">Ascidia intestinalis</name>
    <dbReference type="NCBI Taxonomy" id="7719"/>
    <lineage>
        <taxon>Eukaryota</taxon>
        <taxon>Metazoa</taxon>
        <taxon>Chordata</taxon>
        <taxon>Tunicata</taxon>
        <taxon>Ascidiacea</taxon>
        <taxon>Phlebobranchia</taxon>
        <taxon>Cionidae</taxon>
        <taxon>Ciona</taxon>
    </lineage>
</organism>